<feature type="domain" description="Myb/SANT-like DNA-binding" evidence="2">
    <location>
        <begin position="234"/>
        <end position="322"/>
    </location>
</feature>
<feature type="compositionally biased region" description="Basic and acidic residues" evidence="1">
    <location>
        <begin position="227"/>
        <end position="236"/>
    </location>
</feature>
<feature type="compositionally biased region" description="Low complexity" evidence="1">
    <location>
        <begin position="192"/>
        <end position="220"/>
    </location>
</feature>
<dbReference type="OrthoDB" id="691673at2759"/>
<organism evidence="3 4">
    <name type="scientific">Chara braunii</name>
    <name type="common">Braun's stonewort</name>
    <dbReference type="NCBI Taxonomy" id="69332"/>
    <lineage>
        <taxon>Eukaryota</taxon>
        <taxon>Viridiplantae</taxon>
        <taxon>Streptophyta</taxon>
        <taxon>Charophyceae</taxon>
        <taxon>Charales</taxon>
        <taxon>Characeae</taxon>
        <taxon>Chara</taxon>
    </lineage>
</organism>
<dbReference type="Gramene" id="GBG65611">
    <property type="protein sequence ID" value="GBG65611"/>
    <property type="gene ID" value="CBR_g51494"/>
</dbReference>
<reference evidence="3 4" key="1">
    <citation type="journal article" date="2018" name="Cell">
        <title>The Chara Genome: Secondary Complexity and Implications for Plant Terrestrialization.</title>
        <authorList>
            <person name="Nishiyama T."/>
            <person name="Sakayama H."/>
            <person name="Vries J.D."/>
            <person name="Buschmann H."/>
            <person name="Saint-Marcoux D."/>
            <person name="Ullrich K.K."/>
            <person name="Haas F.B."/>
            <person name="Vanderstraeten L."/>
            <person name="Becker D."/>
            <person name="Lang D."/>
            <person name="Vosolsobe S."/>
            <person name="Rombauts S."/>
            <person name="Wilhelmsson P.K.I."/>
            <person name="Janitza P."/>
            <person name="Kern R."/>
            <person name="Heyl A."/>
            <person name="Rumpler F."/>
            <person name="Villalobos L.I.A.C."/>
            <person name="Clay J.M."/>
            <person name="Skokan R."/>
            <person name="Toyoda A."/>
            <person name="Suzuki Y."/>
            <person name="Kagoshima H."/>
            <person name="Schijlen E."/>
            <person name="Tajeshwar N."/>
            <person name="Catarino B."/>
            <person name="Hetherington A.J."/>
            <person name="Saltykova A."/>
            <person name="Bonnot C."/>
            <person name="Breuninger H."/>
            <person name="Symeonidi A."/>
            <person name="Radhakrishnan G.V."/>
            <person name="Van Nieuwerburgh F."/>
            <person name="Deforce D."/>
            <person name="Chang C."/>
            <person name="Karol K.G."/>
            <person name="Hedrich R."/>
            <person name="Ulvskov P."/>
            <person name="Glockner G."/>
            <person name="Delwiche C.F."/>
            <person name="Petrasek J."/>
            <person name="Van de Peer Y."/>
            <person name="Friml J."/>
            <person name="Beilby M."/>
            <person name="Dolan L."/>
            <person name="Kohara Y."/>
            <person name="Sugano S."/>
            <person name="Fujiyama A."/>
            <person name="Delaux P.-M."/>
            <person name="Quint M."/>
            <person name="TheiBen G."/>
            <person name="Hagemann M."/>
            <person name="Harholt J."/>
            <person name="Dunand C."/>
            <person name="Zachgo S."/>
            <person name="Langdale J."/>
            <person name="Maumus F."/>
            <person name="Straeten D.V.D."/>
            <person name="Gould S.B."/>
            <person name="Rensing S.A."/>
        </authorList>
    </citation>
    <scope>NUCLEOTIDE SEQUENCE [LARGE SCALE GENOMIC DNA]</scope>
    <source>
        <strain evidence="3 4">S276</strain>
    </source>
</reference>
<dbReference type="EMBL" id="BFEA01000063">
    <property type="protein sequence ID" value="GBG65611.1"/>
    <property type="molecule type" value="Genomic_DNA"/>
</dbReference>
<evidence type="ECO:0000313" key="4">
    <source>
        <dbReference type="Proteomes" id="UP000265515"/>
    </source>
</evidence>
<feature type="region of interest" description="Disordered" evidence="1">
    <location>
        <begin position="141"/>
        <end position="236"/>
    </location>
</feature>
<dbReference type="Proteomes" id="UP000265515">
    <property type="component" value="Unassembled WGS sequence"/>
</dbReference>
<dbReference type="InterPro" id="IPR044822">
    <property type="entry name" value="Myb_DNA-bind_4"/>
</dbReference>
<accession>A0A388K6F4</accession>
<comment type="caution">
    <text evidence="3">The sequence shown here is derived from an EMBL/GenBank/DDBJ whole genome shotgun (WGS) entry which is preliminary data.</text>
</comment>
<dbReference type="PANTHER" id="PTHR33492">
    <property type="entry name" value="OSJNBA0043A12.37 PROTEIN-RELATED"/>
    <property type="match status" value="1"/>
</dbReference>
<dbReference type="AlphaFoldDB" id="A0A388K6F4"/>
<feature type="compositionally biased region" description="Basic and acidic residues" evidence="1">
    <location>
        <begin position="363"/>
        <end position="379"/>
    </location>
</feature>
<evidence type="ECO:0000259" key="2">
    <source>
        <dbReference type="Pfam" id="PF13837"/>
    </source>
</evidence>
<proteinExistence type="predicted"/>
<name>A0A388K6F4_CHABU</name>
<sequence>MVTDCVTDAPHSDVVTHGPILLSPVTPVLKFRIGVCGEDEHSLRQRLRMRAMAMAKGLTPSMNSDTMPSQQHESGSAATISPITQTTHRVSPESSCDGAVMQQQCPPAASSEYVLNRIIRDIEAGVRTPESDYVNVGGEAVSLHTSPSHTPSPLHTPGSVPAATLSPVVRESGTHDTAPRSGSSPSPPAAIPSPINGNVSSHTPPSVSVPSGTRAGGPSRSLRRRPSSGEKSTDRWGETETEWLCRFRNEVKELMGQETKAYGRARLKAGFWKIVEERMRAKGYNRDHEQCKNKFNQILDYYRRLRAHEGWSGLPSYWDMNQTRRKKYNVDFVLRRSWYDIIHPVEKDKDSINLTNLMDSGADDERVENGEGVSDRDGAMEGGSEDNGSGYGGSPGGSQSTGFEPALGKRKRGAANARESSVQAVTAAMRAHTTALTRSDMECAKMRCQATRDIAKQQADANRELLQQDIASRERIATIMGDKVENGYYVLADAIRSLCPPTHSPSTDPESGDDR</sequence>
<dbReference type="Pfam" id="PF13837">
    <property type="entry name" value="Myb_DNA-bind_4"/>
    <property type="match status" value="1"/>
</dbReference>
<gene>
    <name evidence="3" type="ORF">CBR_g51494</name>
</gene>
<feature type="region of interest" description="Disordered" evidence="1">
    <location>
        <begin position="356"/>
        <end position="421"/>
    </location>
</feature>
<feature type="compositionally biased region" description="Low complexity" evidence="1">
    <location>
        <begin position="142"/>
        <end position="157"/>
    </location>
</feature>
<dbReference type="Gene3D" id="1.10.10.60">
    <property type="entry name" value="Homeodomain-like"/>
    <property type="match status" value="1"/>
</dbReference>
<keyword evidence="4" id="KW-1185">Reference proteome</keyword>
<dbReference type="PANTHER" id="PTHR33492:SF4">
    <property type="entry name" value="OS02G0174300 PROTEIN"/>
    <property type="match status" value="1"/>
</dbReference>
<evidence type="ECO:0000313" key="3">
    <source>
        <dbReference type="EMBL" id="GBG65611.1"/>
    </source>
</evidence>
<protein>
    <recommendedName>
        <fullName evidence="2">Myb/SANT-like DNA-binding domain-containing protein</fullName>
    </recommendedName>
</protein>
<evidence type="ECO:0000256" key="1">
    <source>
        <dbReference type="SAM" id="MobiDB-lite"/>
    </source>
</evidence>